<dbReference type="GO" id="GO:0012505">
    <property type="term" value="C:endomembrane system"/>
    <property type="evidence" value="ECO:0007669"/>
    <property type="project" value="UniProtKB-SubCell"/>
</dbReference>
<evidence type="ECO:0000313" key="6">
    <source>
        <dbReference type="EMBL" id="SFI55630.1"/>
    </source>
</evidence>
<evidence type="ECO:0000256" key="4">
    <source>
        <dbReference type="ARBA" id="ARBA00023136"/>
    </source>
</evidence>
<dbReference type="InterPro" id="IPR007318">
    <property type="entry name" value="Phopholipid_MeTrfase"/>
</dbReference>
<reference evidence="7" key="1">
    <citation type="submission" date="2016-10" db="EMBL/GenBank/DDBJ databases">
        <authorList>
            <person name="Varghese N."/>
            <person name="Submissions S."/>
        </authorList>
    </citation>
    <scope>NUCLEOTIDE SEQUENCE [LARGE SCALE GENOMIC DNA]</scope>
    <source>
        <strain evidence="7">DSM 26471</strain>
    </source>
</reference>
<comment type="subcellular location">
    <subcellularLocation>
        <location evidence="1">Endomembrane system</location>
        <topology evidence="1">Multi-pass membrane protein</topology>
    </subcellularLocation>
</comment>
<keyword evidence="6" id="KW-0808">Transferase</keyword>
<evidence type="ECO:0000256" key="3">
    <source>
        <dbReference type="ARBA" id="ARBA00022989"/>
    </source>
</evidence>
<keyword evidence="3 5" id="KW-1133">Transmembrane helix</keyword>
<dbReference type="GO" id="GO:0008168">
    <property type="term" value="F:methyltransferase activity"/>
    <property type="evidence" value="ECO:0007669"/>
    <property type="project" value="UniProtKB-KW"/>
</dbReference>
<evidence type="ECO:0000313" key="7">
    <source>
        <dbReference type="Proteomes" id="UP000199630"/>
    </source>
</evidence>
<dbReference type="PANTHER" id="PTHR12714">
    <property type="entry name" value="PROTEIN-S ISOPRENYLCYSTEINE O-METHYLTRANSFERASE"/>
    <property type="match status" value="1"/>
</dbReference>
<dbReference type="STRING" id="588602.SAMN04487991_0248"/>
<evidence type="ECO:0000256" key="1">
    <source>
        <dbReference type="ARBA" id="ARBA00004127"/>
    </source>
</evidence>
<accession>A0A1I3J656</accession>
<feature type="transmembrane region" description="Helical" evidence="5">
    <location>
        <begin position="94"/>
        <end position="120"/>
    </location>
</feature>
<feature type="transmembrane region" description="Helical" evidence="5">
    <location>
        <begin position="12"/>
        <end position="33"/>
    </location>
</feature>
<keyword evidence="2 5" id="KW-0812">Transmembrane</keyword>
<dbReference type="Pfam" id="PF04191">
    <property type="entry name" value="PEMT"/>
    <property type="match status" value="1"/>
</dbReference>
<dbReference type="OrthoDB" id="9811969at2"/>
<name>A0A1I3J656_9RHOB</name>
<feature type="transmembrane region" description="Helical" evidence="5">
    <location>
        <begin position="40"/>
        <end position="61"/>
    </location>
</feature>
<dbReference type="PANTHER" id="PTHR12714:SF9">
    <property type="entry name" value="PROTEIN-S-ISOPRENYLCYSTEINE O-METHYLTRANSFERASE"/>
    <property type="match status" value="1"/>
</dbReference>
<dbReference type="GO" id="GO:0032259">
    <property type="term" value="P:methylation"/>
    <property type="evidence" value="ECO:0007669"/>
    <property type="project" value="UniProtKB-KW"/>
</dbReference>
<dbReference type="Proteomes" id="UP000199630">
    <property type="component" value="Unassembled WGS sequence"/>
</dbReference>
<keyword evidence="7" id="KW-1185">Reference proteome</keyword>
<evidence type="ECO:0000256" key="2">
    <source>
        <dbReference type="ARBA" id="ARBA00022692"/>
    </source>
</evidence>
<dbReference type="EMBL" id="FORH01000001">
    <property type="protein sequence ID" value="SFI55630.1"/>
    <property type="molecule type" value="Genomic_DNA"/>
</dbReference>
<sequence>MTFLAKTLDYPPIWLLGFLTLAWALAGAGLGFAPPLWLKGIGGGLVALGVALMIAAVFAMWRHHTTVIPHRVPSDIVTDGIYRFTRNPIYLGDVFTLLGFSLLYGSPAGVLLIPVFMAVIQRRFIAEEEKWLGTKFASEFQSWAERTRRWL</sequence>
<keyword evidence="4 5" id="KW-0472">Membrane</keyword>
<proteinExistence type="predicted"/>
<dbReference type="AlphaFoldDB" id="A0A1I3J656"/>
<organism evidence="6 7">
    <name type="scientific">Celeribacter neptunius</name>
    <dbReference type="NCBI Taxonomy" id="588602"/>
    <lineage>
        <taxon>Bacteria</taxon>
        <taxon>Pseudomonadati</taxon>
        <taxon>Pseudomonadota</taxon>
        <taxon>Alphaproteobacteria</taxon>
        <taxon>Rhodobacterales</taxon>
        <taxon>Roseobacteraceae</taxon>
        <taxon>Celeribacter</taxon>
    </lineage>
</organism>
<dbReference type="Gene3D" id="1.20.120.1630">
    <property type="match status" value="1"/>
</dbReference>
<keyword evidence="6" id="KW-0489">Methyltransferase</keyword>
<gene>
    <name evidence="6" type="ORF">SAMN04487991_0248</name>
</gene>
<evidence type="ECO:0000256" key="5">
    <source>
        <dbReference type="SAM" id="Phobius"/>
    </source>
</evidence>
<protein>
    <submittedName>
        <fullName evidence="6">Protein-S-isoprenylcysteine O-methyltransferase Ste14</fullName>
    </submittedName>
</protein>